<evidence type="ECO:0000313" key="4">
    <source>
        <dbReference type="Proteomes" id="UP000813461"/>
    </source>
</evidence>
<proteinExistence type="predicted"/>
<feature type="domain" description="Heterokaryon incompatibility" evidence="2">
    <location>
        <begin position="65"/>
        <end position="199"/>
    </location>
</feature>
<sequence>MSSAQDTSSSKITDSPTSDTPPKMFKHAPLDHSKAAIRLVQLLPDLSPDGLVQCTVTHHTTDAEYTCLSYRWGAATPISAVRMNGEVFHVRQNLLDFLNMARPNPETQCTYWIDALCIDQSNAAERVHQVGQMGDIFSKAIQVYLWLGANPSLAPVLEIFRDPEAATPQEWGIVGANRTALEDYICGNEYWERAWIIQEIFLASTVTVWTDKIPLRFEHLHWTIDFFYLAWKDKPIAQFKLHTRGTPEPKQLALEFAQAKALYKGTRLTYLLLQFPEKLCEVPRDRIFSLLSISAEGSRINVDYNVPDLVVWRNVLSYC</sequence>
<keyword evidence="4" id="KW-1185">Reference proteome</keyword>
<dbReference type="Proteomes" id="UP000813461">
    <property type="component" value="Unassembled WGS sequence"/>
</dbReference>
<dbReference type="Pfam" id="PF06985">
    <property type="entry name" value="HET"/>
    <property type="match status" value="1"/>
</dbReference>
<dbReference type="PANTHER" id="PTHR24148">
    <property type="entry name" value="ANKYRIN REPEAT DOMAIN-CONTAINING PROTEIN 39 HOMOLOG-RELATED"/>
    <property type="match status" value="1"/>
</dbReference>
<dbReference type="OrthoDB" id="194358at2759"/>
<dbReference type="InterPro" id="IPR052895">
    <property type="entry name" value="HetReg/Transcr_Mod"/>
</dbReference>
<feature type="compositionally biased region" description="Polar residues" evidence="1">
    <location>
        <begin position="1"/>
        <end position="20"/>
    </location>
</feature>
<protein>
    <submittedName>
        <fullName evidence="3">Heterokaryon incompatibility protein-domain-containing protein</fullName>
    </submittedName>
</protein>
<accession>A0A8K0RGC9</accession>
<gene>
    <name evidence="3" type="ORF">FB567DRAFT_434579</name>
</gene>
<dbReference type="PANTHER" id="PTHR24148:SF73">
    <property type="entry name" value="HET DOMAIN PROTEIN (AFU_ORTHOLOGUE AFUA_8G01020)"/>
    <property type="match status" value="1"/>
</dbReference>
<evidence type="ECO:0000259" key="2">
    <source>
        <dbReference type="Pfam" id="PF06985"/>
    </source>
</evidence>
<evidence type="ECO:0000256" key="1">
    <source>
        <dbReference type="SAM" id="MobiDB-lite"/>
    </source>
</evidence>
<dbReference type="InterPro" id="IPR010730">
    <property type="entry name" value="HET"/>
</dbReference>
<dbReference type="AlphaFoldDB" id="A0A8K0RGC9"/>
<dbReference type="EMBL" id="JAGMVJ010000003">
    <property type="protein sequence ID" value="KAH7092546.1"/>
    <property type="molecule type" value="Genomic_DNA"/>
</dbReference>
<name>A0A8K0RGC9_9PLEO</name>
<evidence type="ECO:0000313" key="3">
    <source>
        <dbReference type="EMBL" id="KAH7092546.1"/>
    </source>
</evidence>
<feature type="non-terminal residue" evidence="3">
    <location>
        <position position="319"/>
    </location>
</feature>
<feature type="region of interest" description="Disordered" evidence="1">
    <location>
        <begin position="1"/>
        <end position="27"/>
    </location>
</feature>
<comment type="caution">
    <text evidence="3">The sequence shown here is derived from an EMBL/GenBank/DDBJ whole genome shotgun (WGS) entry which is preliminary data.</text>
</comment>
<organism evidence="3 4">
    <name type="scientific">Paraphoma chrysanthemicola</name>
    <dbReference type="NCBI Taxonomy" id="798071"/>
    <lineage>
        <taxon>Eukaryota</taxon>
        <taxon>Fungi</taxon>
        <taxon>Dikarya</taxon>
        <taxon>Ascomycota</taxon>
        <taxon>Pezizomycotina</taxon>
        <taxon>Dothideomycetes</taxon>
        <taxon>Pleosporomycetidae</taxon>
        <taxon>Pleosporales</taxon>
        <taxon>Pleosporineae</taxon>
        <taxon>Phaeosphaeriaceae</taxon>
        <taxon>Paraphoma</taxon>
    </lineage>
</organism>
<reference evidence="3" key="1">
    <citation type="journal article" date="2021" name="Nat. Commun.">
        <title>Genetic determinants of endophytism in the Arabidopsis root mycobiome.</title>
        <authorList>
            <person name="Mesny F."/>
            <person name="Miyauchi S."/>
            <person name="Thiergart T."/>
            <person name="Pickel B."/>
            <person name="Atanasova L."/>
            <person name="Karlsson M."/>
            <person name="Huettel B."/>
            <person name="Barry K.W."/>
            <person name="Haridas S."/>
            <person name="Chen C."/>
            <person name="Bauer D."/>
            <person name="Andreopoulos W."/>
            <person name="Pangilinan J."/>
            <person name="LaButti K."/>
            <person name="Riley R."/>
            <person name="Lipzen A."/>
            <person name="Clum A."/>
            <person name="Drula E."/>
            <person name="Henrissat B."/>
            <person name="Kohler A."/>
            <person name="Grigoriev I.V."/>
            <person name="Martin F.M."/>
            <person name="Hacquard S."/>
        </authorList>
    </citation>
    <scope>NUCLEOTIDE SEQUENCE</scope>
    <source>
        <strain evidence="3">MPI-SDFR-AT-0120</strain>
    </source>
</reference>